<feature type="transmembrane region" description="Helical" evidence="1">
    <location>
        <begin position="83"/>
        <end position="102"/>
    </location>
</feature>
<evidence type="ECO:0000313" key="3">
    <source>
        <dbReference type="Proteomes" id="UP001230005"/>
    </source>
</evidence>
<evidence type="ECO:0008006" key="4">
    <source>
        <dbReference type="Google" id="ProtNLM"/>
    </source>
</evidence>
<evidence type="ECO:0000313" key="2">
    <source>
        <dbReference type="EMBL" id="MDQ0254826.1"/>
    </source>
</evidence>
<proteinExistence type="predicted"/>
<dbReference type="RefSeq" id="WP_307325312.1">
    <property type="nucleotide sequence ID" value="NZ_JAUSUG010000007.1"/>
</dbReference>
<dbReference type="EMBL" id="JAUSUG010000007">
    <property type="protein sequence ID" value="MDQ0254826.1"/>
    <property type="molecule type" value="Genomic_DNA"/>
</dbReference>
<name>A0ABT9ZU98_9BACI</name>
<protein>
    <recommendedName>
        <fullName evidence="4">Permease</fullName>
    </recommendedName>
</protein>
<gene>
    <name evidence="2" type="ORF">J2S74_002205</name>
</gene>
<reference evidence="2 3" key="1">
    <citation type="submission" date="2023-07" db="EMBL/GenBank/DDBJ databases">
        <title>Genomic Encyclopedia of Type Strains, Phase IV (KMG-IV): sequencing the most valuable type-strain genomes for metagenomic binning, comparative biology and taxonomic classification.</title>
        <authorList>
            <person name="Goeker M."/>
        </authorList>
    </citation>
    <scope>NUCLEOTIDE SEQUENCE [LARGE SCALE GENOMIC DNA]</scope>
    <source>
        <strain evidence="2 3">DSM 9768</strain>
    </source>
</reference>
<organism evidence="2 3">
    <name type="scientific">Evansella vedderi</name>
    <dbReference type="NCBI Taxonomy" id="38282"/>
    <lineage>
        <taxon>Bacteria</taxon>
        <taxon>Bacillati</taxon>
        <taxon>Bacillota</taxon>
        <taxon>Bacilli</taxon>
        <taxon>Bacillales</taxon>
        <taxon>Bacillaceae</taxon>
        <taxon>Evansella</taxon>
    </lineage>
</organism>
<keyword evidence="3" id="KW-1185">Reference proteome</keyword>
<evidence type="ECO:0000256" key="1">
    <source>
        <dbReference type="SAM" id="Phobius"/>
    </source>
</evidence>
<keyword evidence="1" id="KW-0812">Transmembrane</keyword>
<keyword evidence="1" id="KW-0472">Membrane</keyword>
<keyword evidence="1" id="KW-1133">Transmembrane helix</keyword>
<dbReference type="Proteomes" id="UP001230005">
    <property type="component" value="Unassembled WGS sequence"/>
</dbReference>
<accession>A0ABT9ZU98</accession>
<comment type="caution">
    <text evidence="2">The sequence shown here is derived from an EMBL/GenBank/DDBJ whole genome shotgun (WGS) entry which is preliminary data.</text>
</comment>
<sequence>MAKKEKVFFCEECAREITDRDSLIVTIYFIFLVTYHDTCYSQVLKGWQSFFVNNQPVNSFFGNFKSIAALLLGLFLFFISRPFWIVAFILFIFPLIRLYSWFTVERYLE</sequence>
<feature type="transmembrane region" description="Helical" evidence="1">
    <location>
        <begin position="60"/>
        <end position="78"/>
    </location>
</feature>